<feature type="compositionally biased region" description="Pro residues" evidence="1">
    <location>
        <begin position="2226"/>
        <end position="2237"/>
    </location>
</feature>
<feature type="compositionally biased region" description="Basic and acidic residues" evidence="1">
    <location>
        <begin position="206"/>
        <end position="225"/>
    </location>
</feature>
<keyword evidence="2" id="KW-1133">Transmembrane helix</keyword>
<keyword evidence="2" id="KW-0472">Membrane</keyword>
<evidence type="ECO:0008006" key="5">
    <source>
        <dbReference type="Google" id="ProtNLM"/>
    </source>
</evidence>
<feature type="compositionally biased region" description="Basic and acidic residues" evidence="1">
    <location>
        <begin position="145"/>
        <end position="159"/>
    </location>
</feature>
<feature type="compositionally biased region" description="Low complexity" evidence="1">
    <location>
        <begin position="1582"/>
        <end position="1601"/>
    </location>
</feature>
<feature type="compositionally biased region" description="Low complexity" evidence="1">
    <location>
        <begin position="894"/>
        <end position="905"/>
    </location>
</feature>
<proteinExistence type="predicted"/>
<dbReference type="PANTHER" id="PTHR24216">
    <property type="entry name" value="PAXILLIN-RELATED"/>
    <property type="match status" value="1"/>
</dbReference>
<evidence type="ECO:0000256" key="1">
    <source>
        <dbReference type="SAM" id="MobiDB-lite"/>
    </source>
</evidence>
<protein>
    <recommendedName>
        <fullName evidence="5">BspA family leucine-rich repeat surface protein</fullName>
    </recommendedName>
</protein>
<feature type="compositionally biased region" description="Pro residues" evidence="1">
    <location>
        <begin position="906"/>
        <end position="927"/>
    </location>
</feature>
<evidence type="ECO:0000313" key="3">
    <source>
        <dbReference type="EMBL" id="CAH0363684.1"/>
    </source>
</evidence>
<dbReference type="Proteomes" id="UP000789595">
    <property type="component" value="Unassembled WGS sequence"/>
</dbReference>
<feature type="compositionally biased region" description="Low complexity" evidence="1">
    <location>
        <begin position="2238"/>
        <end position="2266"/>
    </location>
</feature>
<dbReference type="EMBL" id="CAKKNE010000001">
    <property type="protein sequence ID" value="CAH0363684.1"/>
    <property type="molecule type" value="Genomic_DNA"/>
</dbReference>
<feature type="compositionally biased region" description="Low complexity" evidence="1">
    <location>
        <begin position="2086"/>
        <end position="2098"/>
    </location>
</feature>
<feature type="region of interest" description="Disordered" evidence="1">
    <location>
        <begin position="145"/>
        <end position="225"/>
    </location>
</feature>
<feature type="transmembrane region" description="Helical" evidence="2">
    <location>
        <begin position="444"/>
        <end position="466"/>
    </location>
</feature>
<feature type="compositionally biased region" description="Low complexity" evidence="1">
    <location>
        <begin position="2106"/>
        <end position="2134"/>
    </location>
</feature>
<feature type="compositionally biased region" description="Pro residues" evidence="1">
    <location>
        <begin position="813"/>
        <end position="825"/>
    </location>
</feature>
<evidence type="ECO:0000313" key="4">
    <source>
        <dbReference type="Proteomes" id="UP000789595"/>
    </source>
</evidence>
<evidence type="ECO:0000256" key="2">
    <source>
        <dbReference type="SAM" id="Phobius"/>
    </source>
</evidence>
<feature type="region of interest" description="Disordered" evidence="1">
    <location>
        <begin position="801"/>
        <end position="956"/>
    </location>
</feature>
<reference evidence="3" key="1">
    <citation type="submission" date="2021-11" db="EMBL/GenBank/DDBJ databases">
        <authorList>
            <consortium name="Genoscope - CEA"/>
            <person name="William W."/>
        </authorList>
    </citation>
    <scope>NUCLEOTIDE SEQUENCE</scope>
</reference>
<feature type="region of interest" description="Disordered" evidence="1">
    <location>
        <begin position="28"/>
        <end position="123"/>
    </location>
</feature>
<accession>A0A8J2WQV4</accession>
<name>A0A8J2WQV4_9STRA</name>
<keyword evidence="4" id="KW-1185">Reference proteome</keyword>
<feature type="compositionally biased region" description="Low complexity" evidence="1">
    <location>
        <begin position="2043"/>
        <end position="2066"/>
    </location>
</feature>
<feature type="transmembrane region" description="Helical" evidence="2">
    <location>
        <begin position="285"/>
        <end position="309"/>
    </location>
</feature>
<feature type="compositionally biased region" description="Low complexity" evidence="1">
    <location>
        <begin position="2214"/>
        <end position="2225"/>
    </location>
</feature>
<feature type="compositionally biased region" description="Pro residues" evidence="1">
    <location>
        <begin position="844"/>
        <end position="864"/>
    </location>
</feature>
<dbReference type="NCBIfam" id="TIGR02167">
    <property type="entry name" value="Liste_lipo_26"/>
    <property type="match status" value="2"/>
</dbReference>
<feature type="compositionally biased region" description="Pro residues" evidence="1">
    <location>
        <begin position="2067"/>
        <end position="2085"/>
    </location>
</feature>
<feature type="transmembrane region" description="Helical" evidence="2">
    <location>
        <begin position="478"/>
        <end position="499"/>
    </location>
</feature>
<feature type="transmembrane region" description="Helical" evidence="2">
    <location>
        <begin position="519"/>
        <end position="538"/>
    </location>
</feature>
<feature type="transmembrane region" description="Helical" evidence="2">
    <location>
        <begin position="253"/>
        <end position="273"/>
    </location>
</feature>
<feature type="transmembrane region" description="Helical" evidence="2">
    <location>
        <begin position="719"/>
        <end position="741"/>
    </location>
</feature>
<feature type="compositionally biased region" description="Low complexity" evidence="1">
    <location>
        <begin position="1643"/>
        <end position="1653"/>
    </location>
</feature>
<feature type="region of interest" description="Disordered" evidence="1">
    <location>
        <begin position="2043"/>
        <end position="2266"/>
    </location>
</feature>
<feature type="compositionally biased region" description="Basic and acidic residues" evidence="1">
    <location>
        <begin position="112"/>
        <end position="123"/>
    </location>
</feature>
<feature type="compositionally biased region" description="Basic and acidic residues" evidence="1">
    <location>
        <begin position="169"/>
        <end position="193"/>
    </location>
</feature>
<feature type="compositionally biased region" description="Pro residues" evidence="1">
    <location>
        <begin position="1618"/>
        <end position="1642"/>
    </location>
</feature>
<feature type="compositionally biased region" description="Low complexity" evidence="1">
    <location>
        <begin position="2157"/>
        <end position="2171"/>
    </location>
</feature>
<feature type="transmembrane region" description="Helical" evidence="2">
    <location>
        <begin position="674"/>
        <end position="698"/>
    </location>
</feature>
<feature type="transmembrane region" description="Helical" evidence="2">
    <location>
        <begin position="386"/>
        <end position="405"/>
    </location>
</feature>
<feature type="compositionally biased region" description="Low complexity" evidence="1">
    <location>
        <begin position="826"/>
        <end position="843"/>
    </location>
</feature>
<comment type="caution">
    <text evidence="3">The sequence shown here is derived from an EMBL/GenBank/DDBJ whole genome shotgun (WGS) entry which is preliminary data.</text>
</comment>
<feature type="compositionally biased region" description="Basic and acidic residues" evidence="1">
    <location>
        <begin position="82"/>
        <end position="101"/>
    </location>
</feature>
<organism evidence="3 4">
    <name type="scientific">Pelagomonas calceolata</name>
    <dbReference type="NCBI Taxonomy" id="35677"/>
    <lineage>
        <taxon>Eukaryota</taxon>
        <taxon>Sar</taxon>
        <taxon>Stramenopiles</taxon>
        <taxon>Ochrophyta</taxon>
        <taxon>Pelagophyceae</taxon>
        <taxon>Pelagomonadales</taxon>
        <taxon>Pelagomonadaceae</taxon>
        <taxon>Pelagomonas</taxon>
    </lineage>
</organism>
<sequence>MPRRVAKVAPSGWTYVRSALADLAEEGRRQDLSSSLAQLARTRQLPPLTNAPVHNPLDEESDATPRAQGPGSVARHRAFVKTVEKEHSKRKEAYAKTRENVLKSTPSKSTRRRIERDLDRAEAAAERETLATLAHAHQELHDELAAEETPRTPRHDGEAAHQAAQSALRESHRKEAHQSLELVREAVRQHDEQAPPPLTLDTSSSSDEHTEPPISPYREECKEAPAEDAYEPYRAKLDGTQTPAQYVRERQPAIVVLGAMGAALCLCGGALGASGAWRYGRSNLALFLAPTLLGFAHALVGAVCVVACLRVRRDLEAYFEPRPVAHAHQQLAEETPLRRLIRLDEARRALKEGGTSLEVARAVNEEGKCVEAPADTPGQRLLECCLYVWLFLAILCLGCGAGLIANRRLGETHAANLAERRPGRFAEYFDGEEGAAGRELMNWLLGHGISLLVLAVLGLLPLLPTIKIITVYETVQSGLEWGGAFLSILAMACAVITSLTLRYKDAVDGAAFAAPSDGALWASVIISAIAAFSGTVAWRGGYTENVRLLALFEGMGVFLVPSILIAFALMVAAVARLPPLIERRCDDVVQLLGEDWWDAVLGCRKYASDARRHSSYVRGAGEGWSVTCDDASSNVFAWEYDDEQGSCGCKVDYYGCLNSRPCCNSLKVLIETNWFFLVYGGLVVLILLMGLVKASHYVRTKIVDGWDRKRILHHRNSSVSGSLALSFGVALVVIGLSVLLASTGKRVPPNEARGVLTCDYAPFENATLLDRLPPTDLVDEGNDRVLLEPITEFWPYPTPAPSVSPYPTTSQPSPEPSFLPSPMPSSIPSTARPSTAAPSSSPSSSPPSLKPSPAPSRLPSPRPTAHPSAAPSRAPLVPTSAPTSMPVPAPTPLPSTSTPSAVPSSRPTPLPTPATPAPSYAPKPLPTSRPTTGAPSYAPSAVPTSLPTPVPAPRPTVNNVMTDGNIRTAVAAWLADAAAAEALYGHISTWGTSAVTDMEALFAHAASFNDDISAWDTSSVTTMYEMFWGASSFNRPIGGWQVDKVTTMEFMFEDASAFDQPIGAWDTSSVTTTHYMFVGASSFNQDLGAWNVSSVVTMYDMFFDAPSFNGDIGAWDVSGVTSMKYMFDDAYAFNRPIGGWDVSNVEDMYGMFEDAFAFNQAIGAWDTSGVTTLEDMFLGARSFNQSLNDWDISSVTDMSWMFQDASAFNKPLDAWNPASVTAMDGMFHNATSFNQPLSEWSFPSVTRMHSMFRYAKAFDQDLGWCVDADMVLAINDQPDDVSSLFYETPCAATSCGVTQDGCTGYAMDDTTIRTAVAAWLADAAAAEATYGHISTWVTSAVTDMEALFAHAASFNDDISAWDTSSVTTMYDMFFGASSFNRDIGKWRVESVTDMRYMFEDAFAFNRPIGNWDVSNVKDMYGMFDWAFAFNQAIGAWDVSGVTRLEEMFEGARSFNQSLNDWDISNVGDMSWMFADAIKFNRPLDAWNLASVTAMDGMFKNATKFNQPLSAWSFPSVTRMHSMFQFAKAFDQYLGWCVDADMVLTIDDDDDGFPDHVSSLFYETPCAATACGVAQEDANGTCPAPTALPTSLPTAQPSSTPTAPSPRPSSHPSVSPSLRPTPAPSVRPTPAPSVTPTPAPTTPQPSSTPTTSAPSNGCVMALHQFLQPLSCEGCARWIDQPADDNCIRELDGVATCQSKAAAIAAVPGWGADTCPTGWTGCSTDVFDVAATSGACKTYENVVVLQSDERAKDCDVVVRASVDGFGSLTFSDNSLVTSSSYANGTSSYKLRGAADAVAQALATFEFCPGCVDETYALTFSLDDVSCGICTVAGVSHDLKIKATTQLTHVFHGRVVKAGCGGDCWAAGVSDASVSVDAPGCAYADAVTTKTDGAYAIEVPYDVRQHGSTASLSFSKEGYSTYTKSVVLGATALPTSSGYYWASSSNSSIGDHCADGTTHAPVSALYCAAHGVDLCAIYAAKYSASSTCQCWAGARIYGGGYGTCSGLPAATGAELRVDAYEGVPCACDQPVSAHVVGAAYLSSATLPPSTSPPSTASPTTPQPSAQPSVRPTPAPSPAPSVTPTPRPSSIPTSAPSLAPTALPVPAPTLTPTSAPTLAPTPSPASSAPTAAPSLKPSYAPSYVPTTAAPTPKVPTPRPTRAPTTAGPTSASPTHAPSPLPSVAPTNLPSSNPTLAPSPLPTTPPSPMPSTLPPTSPAPSLTPTSLPTTQPSPPPTAPPSLAPTLSTAPTAAPTSKPSTPQPTTSMPTTPVASATATVVCLSAGTRKGGLESVSGTCGLDLVDGSSLVVVDTASVGAPLAVGASAADASFFGTVPDGAFVEATCDGACAGTTKATLAHPGTALLPLTGQLAADEVVVALVWATAGTDLDLRLGFRADDDERCLVSAGRPNCGDATHTIAGEGLEFISIKPFRATDYHVWIHGNVEAAQAYVYVFDAGGLVSVKAAAPPVCGATTAAEAATQCVYYDDPAFVNAESGKAIWAAPEANRLLGEHTEALCLEGLGLGSVVKPLVVERQRHYTAEAFDTAQLVDSCSAPRECETADEAVWHCSAIIERGVFRCPGAMRHMVFCDAGYECNPAAALDVAVTDAAAVRAAMCVAPPTPAPTLQPIALTLDL</sequence>
<feature type="region of interest" description="Disordered" evidence="1">
    <location>
        <begin position="1577"/>
        <end position="1653"/>
    </location>
</feature>
<dbReference type="Pfam" id="PF03382">
    <property type="entry name" value="DUF285"/>
    <property type="match status" value="2"/>
</dbReference>
<dbReference type="InterPro" id="IPR005046">
    <property type="entry name" value="DUF285"/>
</dbReference>
<gene>
    <name evidence="3" type="ORF">PECAL_1P00050</name>
</gene>
<feature type="compositionally biased region" description="Pro residues" evidence="1">
    <location>
        <begin position="2192"/>
        <end position="2213"/>
    </location>
</feature>
<feature type="transmembrane region" description="Helical" evidence="2">
    <location>
        <begin position="550"/>
        <end position="574"/>
    </location>
</feature>
<dbReference type="PANTHER" id="PTHR24216:SF65">
    <property type="entry name" value="PAXILLIN-LIKE PROTEIN 1"/>
    <property type="match status" value="1"/>
</dbReference>
<keyword evidence="2" id="KW-0812">Transmembrane</keyword>
<dbReference type="InterPro" id="IPR011889">
    <property type="entry name" value="Liste_lipo_26"/>
</dbReference>